<sequence>MAQRRRLASLIRQGFFCLGIVFITYHFKADARPMNSIQLASGEWDVSIFWSRIDASRIFPSVSAQRSFFSKKRTTRTKSEMIIPSVKRRPWGTYSLDCILSLAPDGTFILAPKKIIKYSSYSSNKKVKDHISMEDCDMSTIEKKSKSSTGVMYMHGCWNVLANPYCLTDRRYDEVSLISYPRQRIKKSGAATDNPEEECVPPRTVQMTMNCRLWGRHGRQPQQSNRQEINGEQTACCGKMTHGTIVWKEHGQGVPWWKQLCRPVLGSFSAVRSSKEPKHDGWLDKEFFGY</sequence>
<feature type="transmembrane region" description="Helical" evidence="1">
    <location>
        <begin position="7"/>
        <end position="27"/>
    </location>
</feature>
<keyword evidence="1" id="KW-0472">Membrane</keyword>
<keyword evidence="3" id="KW-1185">Reference proteome</keyword>
<dbReference type="AlphaFoldDB" id="A0A1E7FT10"/>
<reference evidence="2 3" key="1">
    <citation type="submission" date="2016-09" db="EMBL/GenBank/DDBJ databases">
        <title>Extensive genetic diversity and differential bi-allelic expression allows diatom success in the polar Southern Ocean.</title>
        <authorList>
            <consortium name="DOE Joint Genome Institute"/>
            <person name="Mock T."/>
            <person name="Otillar R.P."/>
            <person name="Strauss J."/>
            <person name="Dupont C."/>
            <person name="Frickenhaus S."/>
            <person name="Maumus F."/>
            <person name="Mcmullan M."/>
            <person name="Sanges R."/>
            <person name="Schmutz J."/>
            <person name="Toseland A."/>
            <person name="Valas R."/>
            <person name="Veluchamy A."/>
            <person name="Ward B.J."/>
            <person name="Allen A."/>
            <person name="Barry K."/>
            <person name="Falciatore A."/>
            <person name="Ferrante M."/>
            <person name="Fortunato A.E."/>
            <person name="Gloeckner G."/>
            <person name="Gruber A."/>
            <person name="Hipkin R."/>
            <person name="Janech M."/>
            <person name="Kroth P."/>
            <person name="Leese F."/>
            <person name="Lindquist E."/>
            <person name="Lyon B.R."/>
            <person name="Martin J."/>
            <person name="Mayer C."/>
            <person name="Parker M."/>
            <person name="Quesneville H."/>
            <person name="Raymond J."/>
            <person name="Uhlig C."/>
            <person name="Valentin K.U."/>
            <person name="Worden A.Z."/>
            <person name="Armbrust E.V."/>
            <person name="Bowler C."/>
            <person name="Green B."/>
            <person name="Moulton V."/>
            <person name="Van Oosterhout C."/>
            <person name="Grigoriev I."/>
        </authorList>
    </citation>
    <scope>NUCLEOTIDE SEQUENCE [LARGE SCALE GENOMIC DNA]</scope>
    <source>
        <strain evidence="2 3">CCMP1102</strain>
    </source>
</reference>
<dbReference type="KEGG" id="fcy:FRACYDRAFT_234594"/>
<evidence type="ECO:0000256" key="1">
    <source>
        <dbReference type="SAM" id="Phobius"/>
    </source>
</evidence>
<dbReference type="Proteomes" id="UP000095751">
    <property type="component" value="Unassembled WGS sequence"/>
</dbReference>
<evidence type="ECO:0000313" key="2">
    <source>
        <dbReference type="EMBL" id="OEU20963.1"/>
    </source>
</evidence>
<organism evidence="2 3">
    <name type="scientific">Fragilariopsis cylindrus CCMP1102</name>
    <dbReference type="NCBI Taxonomy" id="635003"/>
    <lineage>
        <taxon>Eukaryota</taxon>
        <taxon>Sar</taxon>
        <taxon>Stramenopiles</taxon>
        <taxon>Ochrophyta</taxon>
        <taxon>Bacillariophyta</taxon>
        <taxon>Bacillariophyceae</taxon>
        <taxon>Bacillariophycidae</taxon>
        <taxon>Bacillariales</taxon>
        <taxon>Bacillariaceae</taxon>
        <taxon>Fragilariopsis</taxon>
    </lineage>
</organism>
<keyword evidence="1" id="KW-1133">Transmembrane helix</keyword>
<accession>A0A1E7FT10</accession>
<evidence type="ECO:0000313" key="3">
    <source>
        <dbReference type="Proteomes" id="UP000095751"/>
    </source>
</evidence>
<dbReference type="OrthoDB" id="46685at2759"/>
<protein>
    <submittedName>
        <fullName evidence="2">Uncharacterized protein</fullName>
    </submittedName>
</protein>
<dbReference type="EMBL" id="KV784354">
    <property type="protein sequence ID" value="OEU20963.1"/>
    <property type="molecule type" value="Genomic_DNA"/>
</dbReference>
<dbReference type="InParanoid" id="A0A1E7FT10"/>
<gene>
    <name evidence="2" type="ORF">FRACYDRAFT_234594</name>
</gene>
<keyword evidence="1" id="KW-0812">Transmembrane</keyword>
<name>A0A1E7FT10_9STRA</name>
<proteinExistence type="predicted"/>